<dbReference type="InterPro" id="IPR027417">
    <property type="entry name" value="P-loop_NTPase"/>
</dbReference>
<reference evidence="13" key="1">
    <citation type="submission" date="2021-12" db="EMBL/GenBank/DDBJ databases">
        <title>Curvularia clavata genome.</title>
        <authorList>
            <person name="Cao Y."/>
        </authorList>
    </citation>
    <scope>NUCLEOTIDE SEQUENCE</scope>
    <source>
        <strain evidence="13">Yc1106</strain>
    </source>
</reference>
<keyword evidence="14" id="KW-1185">Reference proteome</keyword>
<dbReference type="InterPro" id="IPR039421">
    <property type="entry name" value="Type_1_exporter"/>
</dbReference>
<feature type="domain" description="ABC transmembrane type-1" evidence="12">
    <location>
        <begin position="50"/>
        <end position="340"/>
    </location>
</feature>
<keyword evidence="3" id="KW-0813">Transport</keyword>
<evidence type="ECO:0000256" key="5">
    <source>
        <dbReference type="ARBA" id="ARBA00022741"/>
    </source>
</evidence>
<keyword evidence="5" id="KW-0547">Nucleotide-binding</keyword>
<evidence type="ECO:0000259" key="12">
    <source>
        <dbReference type="PROSITE" id="PS50929"/>
    </source>
</evidence>
<dbReference type="InterPro" id="IPR003439">
    <property type="entry name" value="ABC_transporter-like_ATP-bd"/>
</dbReference>
<feature type="transmembrane region" description="Helical" evidence="10">
    <location>
        <begin position="96"/>
        <end position="120"/>
    </location>
</feature>
<dbReference type="SMART" id="SM00382">
    <property type="entry name" value="AAA"/>
    <property type="match status" value="2"/>
</dbReference>
<feature type="transmembrane region" description="Helical" evidence="10">
    <location>
        <begin position="701"/>
        <end position="724"/>
    </location>
</feature>
<dbReference type="GO" id="GO:0005743">
    <property type="term" value="C:mitochondrial inner membrane"/>
    <property type="evidence" value="ECO:0007669"/>
    <property type="project" value="TreeGrafter"/>
</dbReference>
<evidence type="ECO:0000256" key="2">
    <source>
        <dbReference type="ARBA" id="ARBA00007577"/>
    </source>
</evidence>
<dbReference type="PANTHER" id="PTHR43394">
    <property type="entry name" value="ATP-DEPENDENT PERMEASE MDL1, MITOCHONDRIAL"/>
    <property type="match status" value="1"/>
</dbReference>
<feature type="region of interest" description="Disordered" evidence="9">
    <location>
        <begin position="626"/>
        <end position="648"/>
    </location>
</feature>
<evidence type="ECO:0000256" key="8">
    <source>
        <dbReference type="ARBA" id="ARBA00023136"/>
    </source>
</evidence>
<dbReference type="GO" id="GO:0015421">
    <property type="term" value="F:ABC-type oligopeptide transporter activity"/>
    <property type="evidence" value="ECO:0007669"/>
    <property type="project" value="TreeGrafter"/>
</dbReference>
<feature type="domain" description="ABC transporter" evidence="11">
    <location>
        <begin position="375"/>
        <end position="620"/>
    </location>
</feature>
<keyword evidence="8 10" id="KW-0472">Membrane</keyword>
<evidence type="ECO:0000313" key="13">
    <source>
        <dbReference type="EMBL" id="USP78867.1"/>
    </source>
</evidence>
<name>A0A9Q8Z9C7_CURCL</name>
<dbReference type="Proteomes" id="UP001056012">
    <property type="component" value="Chromosome 4"/>
</dbReference>
<dbReference type="InterPro" id="IPR003593">
    <property type="entry name" value="AAA+_ATPase"/>
</dbReference>
<comment type="similarity">
    <text evidence="2">Belongs to the ABC transporter superfamily. ABCB family. Multidrug resistance exporter (TC 3.A.1.201) subfamily.</text>
</comment>
<dbReference type="FunFam" id="3.40.50.300:FF:000913">
    <property type="entry name" value="ABC multidrug transporter SitT"/>
    <property type="match status" value="1"/>
</dbReference>
<evidence type="ECO:0000256" key="4">
    <source>
        <dbReference type="ARBA" id="ARBA00022692"/>
    </source>
</evidence>
<dbReference type="InterPro" id="IPR017871">
    <property type="entry name" value="ABC_transporter-like_CS"/>
</dbReference>
<dbReference type="InterPro" id="IPR036640">
    <property type="entry name" value="ABC1_TM_sf"/>
</dbReference>
<proteinExistence type="inferred from homology"/>
<gene>
    <name evidence="13" type="ORF">yc1106_06141</name>
</gene>
<dbReference type="OrthoDB" id="6500128at2759"/>
<dbReference type="PROSITE" id="PS50893">
    <property type="entry name" value="ABC_TRANSPORTER_2"/>
    <property type="match status" value="2"/>
</dbReference>
<feature type="transmembrane region" description="Helical" evidence="10">
    <location>
        <begin position="172"/>
        <end position="191"/>
    </location>
</feature>
<feature type="transmembrane region" description="Helical" evidence="10">
    <location>
        <begin position="962"/>
        <end position="983"/>
    </location>
</feature>
<dbReference type="CDD" id="cd18577">
    <property type="entry name" value="ABC_6TM_Pgp_ABCB1_D1_like"/>
    <property type="match status" value="1"/>
</dbReference>
<dbReference type="GO" id="GO:0090374">
    <property type="term" value="P:oligopeptide export from mitochondrion"/>
    <property type="evidence" value="ECO:0007669"/>
    <property type="project" value="TreeGrafter"/>
</dbReference>
<sequence>MGITSGGEKSSITIDMEKESPKEQVTMSTWKAYWRVFKYAKTIDLIMISIAGIAACASGVGIASQNIIFGKFVTEFTDFDSGNAASDNLRNSGAKLAFYFFLLGLGRMVMAYIYNFLLTYSAYRIVRNLRHAYLKAALRQEVAYFDLGTSGSIATQAYSNGRLVQAGISEKFGLTIQGLSAFFSSFVIAFATNWKLTLIICGIAPLTVGVMIGCAFVEAGYEAKILEHYADANSFAEGVIASIRTVHAFEMRAQLVEKFDSFLKQAHRWGKKISPLFGILFSAEYTIIYLGNALAFWRGIHMLASGEIANTGDVFTVLLSVVIAALSITQLAPHSIEFTRAASAAVQLYVVIDRQTAIDPMDPSGERPTSLTGDVELENIEFSYPTRPNTRVLKNFSLRAPAGKVTALVGHSGSGKSTIVGLLERWYNPTSGTIKLDGRPISSLNIAWLRKNVRLVQQEPVLFRGSVFDNIANGLYGTDLEDASKEDKMSHVVAAAKTAYAHDFISQLPNGYDTEIGQRGGLLSGGQKQRIAIARSLVSNPRVLLLDEATSALDPHAEGIVQQALDQASAGRTTIVIAHKLATVRNAHNIVVMSKGEIIEQGTHNHLIALKGAYSRLVTIQQLTVDSEDPSEGTSVEAMDEKSSKDGDYEEKETLARRITTNQGGAPIQTGADRYNDDGSNHLGLLAVVWRLITETPDLKWAYLAMFSGCIVSAGLFPGQAVLMANMIDVFTLTGSEMTSQGNFYAAMFVALAGACLFSYYVMGWGTNTLAQALGHNLRKQIFNEILRQDIEYFDRPENNIGALASRIDSYPQAVFELMGFNIGFILIAVLSIAACSILGIVYAWKLGLVIVLAGIPAVVGFGWIKMRFDGRLDRIVANRLATSSAIASESTTAIRTVSSLGIENAILDRYTFELDQAVKGSRKNLLFVMVWFALSQASEYWFMALGFWYGCRLVASREITIFEFFVSYMSVFFCAQATSQIFQFSTSITKGKNGANAIFWLRQMQPIVQETPQNKDNSPDAGGSLRLAETSFAYPLRPHAPVLKNINLEVAKGQFVALVGASGCGKSTIISMLERFYDPTSGAVLLGDQELTDLNPRKYRAQVGLVQQEPTLFQGTIRENIALGIDNTVSNTIMETGTVSDSEIERALRAANAWDFVSSLPEGVNTAAGPNGTQLSGGQRQRIAIARALVRNPRILLLDEATSALDTESEKIVQNALAEAAKNGDRITIAVAHRLSTIKDADLICVFYGGRIVEQGTHTELLTGNGSLYKKMCEAQSLA</sequence>
<dbReference type="SUPFAM" id="SSF90123">
    <property type="entry name" value="ABC transporter transmembrane region"/>
    <property type="match status" value="2"/>
</dbReference>
<dbReference type="VEuPathDB" id="FungiDB:yc1106_06141"/>
<feature type="transmembrane region" description="Helical" evidence="10">
    <location>
        <begin position="744"/>
        <end position="763"/>
    </location>
</feature>
<evidence type="ECO:0000256" key="9">
    <source>
        <dbReference type="SAM" id="MobiDB-lite"/>
    </source>
</evidence>
<feature type="transmembrane region" description="Helical" evidence="10">
    <location>
        <begin position="814"/>
        <end position="841"/>
    </location>
</feature>
<dbReference type="EMBL" id="CP089277">
    <property type="protein sequence ID" value="USP78867.1"/>
    <property type="molecule type" value="Genomic_DNA"/>
</dbReference>
<keyword evidence="4 10" id="KW-0812">Transmembrane</keyword>
<feature type="transmembrane region" description="Helical" evidence="10">
    <location>
        <begin position="926"/>
        <end position="950"/>
    </location>
</feature>
<keyword evidence="6" id="KW-0067">ATP-binding</keyword>
<feature type="transmembrane region" description="Helical" evidence="10">
    <location>
        <begin position="45"/>
        <end position="69"/>
    </location>
</feature>
<dbReference type="GO" id="GO:0016887">
    <property type="term" value="F:ATP hydrolysis activity"/>
    <property type="evidence" value="ECO:0007669"/>
    <property type="project" value="InterPro"/>
</dbReference>
<feature type="transmembrane region" description="Helical" evidence="10">
    <location>
        <begin position="197"/>
        <end position="217"/>
    </location>
</feature>
<dbReference type="CDD" id="cd03249">
    <property type="entry name" value="ABC_MTABC3_MDL1_MDL2"/>
    <property type="match status" value="2"/>
</dbReference>
<evidence type="ECO:0000256" key="7">
    <source>
        <dbReference type="ARBA" id="ARBA00022989"/>
    </source>
</evidence>
<evidence type="ECO:0000256" key="10">
    <source>
        <dbReference type="SAM" id="Phobius"/>
    </source>
</evidence>
<dbReference type="GO" id="GO:0005524">
    <property type="term" value="F:ATP binding"/>
    <property type="evidence" value="ECO:0007669"/>
    <property type="project" value="UniProtKB-KW"/>
</dbReference>
<dbReference type="InterPro" id="IPR011527">
    <property type="entry name" value="ABC1_TM_dom"/>
</dbReference>
<keyword evidence="7 10" id="KW-1133">Transmembrane helix</keyword>
<feature type="transmembrane region" description="Helical" evidence="10">
    <location>
        <begin position="273"/>
        <end position="294"/>
    </location>
</feature>
<evidence type="ECO:0000313" key="14">
    <source>
        <dbReference type="Proteomes" id="UP001056012"/>
    </source>
</evidence>
<evidence type="ECO:0000256" key="1">
    <source>
        <dbReference type="ARBA" id="ARBA00004141"/>
    </source>
</evidence>
<dbReference type="AlphaFoldDB" id="A0A9Q8Z9C7"/>
<dbReference type="CDD" id="cd18578">
    <property type="entry name" value="ABC_6TM_Pgp_ABCB1_D2_like"/>
    <property type="match status" value="1"/>
</dbReference>
<dbReference type="Gene3D" id="3.40.50.300">
    <property type="entry name" value="P-loop containing nucleotide triphosphate hydrolases"/>
    <property type="match status" value="2"/>
</dbReference>
<feature type="domain" description="ABC transmembrane type-1" evidence="12">
    <location>
        <begin position="704"/>
        <end position="991"/>
    </location>
</feature>
<feature type="compositionally biased region" description="Basic and acidic residues" evidence="9">
    <location>
        <begin position="639"/>
        <end position="648"/>
    </location>
</feature>
<dbReference type="PANTHER" id="PTHR43394:SF27">
    <property type="entry name" value="ATP-DEPENDENT TRANSLOCASE ABCB1-LIKE"/>
    <property type="match status" value="1"/>
</dbReference>
<dbReference type="Pfam" id="PF00664">
    <property type="entry name" value="ABC_membrane"/>
    <property type="match status" value="2"/>
</dbReference>
<dbReference type="SUPFAM" id="SSF52540">
    <property type="entry name" value="P-loop containing nucleoside triphosphate hydrolases"/>
    <property type="match status" value="2"/>
</dbReference>
<dbReference type="PROSITE" id="PS50929">
    <property type="entry name" value="ABC_TM1F"/>
    <property type="match status" value="2"/>
</dbReference>
<feature type="domain" description="ABC transporter" evidence="11">
    <location>
        <begin position="1026"/>
        <end position="1275"/>
    </location>
</feature>
<accession>A0A9Q8Z9C7</accession>
<dbReference type="Gene3D" id="1.20.1560.10">
    <property type="entry name" value="ABC transporter type 1, transmembrane domain"/>
    <property type="match status" value="1"/>
</dbReference>
<feature type="transmembrane region" description="Helical" evidence="10">
    <location>
        <begin position="847"/>
        <end position="865"/>
    </location>
</feature>
<evidence type="ECO:0000256" key="6">
    <source>
        <dbReference type="ARBA" id="ARBA00022840"/>
    </source>
</evidence>
<evidence type="ECO:0000259" key="11">
    <source>
        <dbReference type="PROSITE" id="PS50893"/>
    </source>
</evidence>
<comment type="subcellular location">
    <subcellularLocation>
        <location evidence="1">Membrane</location>
        <topology evidence="1">Multi-pass membrane protein</topology>
    </subcellularLocation>
</comment>
<dbReference type="Pfam" id="PF00005">
    <property type="entry name" value="ABC_tran"/>
    <property type="match status" value="2"/>
</dbReference>
<evidence type="ECO:0000256" key="3">
    <source>
        <dbReference type="ARBA" id="ARBA00022448"/>
    </source>
</evidence>
<protein>
    <submittedName>
        <fullName evidence="13">ABC multidrug transporter atrC</fullName>
    </submittedName>
</protein>
<dbReference type="PROSITE" id="PS00211">
    <property type="entry name" value="ABC_TRANSPORTER_1"/>
    <property type="match status" value="2"/>
</dbReference>
<dbReference type="FunFam" id="1.20.1560.10:FF:000057">
    <property type="entry name" value="ABC multidrug transporter SitT"/>
    <property type="match status" value="1"/>
</dbReference>
<dbReference type="FunFam" id="3.40.50.300:FF:000251">
    <property type="entry name" value="ABC transporter B family member 19"/>
    <property type="match status" value="1"/>
</dbReference>
<organism evidence="13 14">
    <name type="scientific">Curvularia clavata</name>
    <dbReference type="NCBI Taxonomy" id="95742"/>
    <lineage>
        <taxon>Eukaryota</taxon>
        <taxon>Fungi</taxon>
        <taxon>Dikarya</taxon>
        <taxon>Ascomycota</taxon>
        <taxon>Pezizomycotina</taxon>
        <taxon>Dothideomycetes</taxon>
        <taxon>Pleosporomycetidae</taxon>
        <taxon>Pleosporales</taxon>
        <taxon>Pleosporineae</taxon>
        <taxon>Pleosporaceae</taxon>
        <taxon>Curvularia</taxon>
    </lineage>
</organism>